<dbReference type="InterPro" id="IPR008181">
    <property type="entry name" value="dUTPase"/>
</dbReference>
<comment type="caution">
    <text evidence="7">The sequence shown here is derived from an EMBL/GenBank/DDBJ whole genome shotgun (WGS) entry which is preliminary data.</text>
</comment>
<evidence type="ECO:0000313" key="8">
    <source>
        <dbReference type="Proteomes" id="UP000824094"/>
    </source>
</evidence>
<dbReference type="GO" id="GO:0006226">
    <property type="term" value="P:dUMP biosynthetic process"/>
    <property type="evidence" value="ECO:0007669"/>
    <property type="project" value="InterPro"/>
</dbReference>
<protein>
    <recommendedName>
        <fullName evidence="2">dUTP diphosphatase</fullName>
        <ecNumber evidence="2">3.6.1.23</ecNumber>
    </recommendedName>
</protein>
<evidence type="ECO:0000256" key="3">
    <source>
        <dbReference type="ARBA" id="ARBA00022801"/>
    </source>
</evidence>
<evidence type="ECO:0000256" key="5">
    <source>
        <dbReference type="ARBA" id="ARBA00047686"/>
    </source>
</evidence>
<sequence length="161" mass="17610">MQRIAKFSVVSLKEFSSAYVGADVESVYSSIRVPERATTGSAGYDFYTPFDVRLAPGESVKIPTGIRARIAEGWVLQVFPRSGLGFKYRLMLNNTVGIIDSDYYYSDNEGHIMIKIYNGGDKEVNIPGGTAFAQGIFMQYGITEDDAVTSSRNGGFGSTDK</sequence>
<evidence type="ECO:0000313" key="7">
    <source>
        <dbReference type="EMBL" id="HIU59780.1"/>
    </source>
</evidence>
<evidence type="ECO:0000256" key="2">
    <source>
        <dbReference type="ARBA" id="ARBA00012379"/>
    </source>
</evidence>
<feature type="domain" description="dUTPase-like" evidence="6">
    <location>
        <begin position="31"/>
        <end position="159"/>
    </location>
</feature>
<dbReference type="PANTHER" id="PTHR11241">
    <property type="entry name" value="DEOXYURIDINE 5'-TRIPHOSPHATE NUCLEOTIDOHYDROLASE"/>
    <property type="match status" value="1"/>
</dbReference>
<reference evidence="7" key="1">
    <citation type="submission" date="2020-10" db="EMBL/GenBank/DDBJ databases">
        <authorList>
            <person name="Gilroy R."/>
        </authorList>
    </citation>
    <scope>NUCLEOTIDE SEQUENCE</scope>
    <source>
        <strain evidence="7">18911</strain>
    </source>
</reference>
<dbReference type="InterPro" id="IPR033704">
    <property type="entry name" value="dUTPase_trimeric"/>
</dbReference>
<dbReference type="InterPro" id="IPR036157">
    <property type="entry name" value="dUTPase-like_sf"/>
</dbReference>
<proteinExistence type="inferred from homology"/>
<dbReference type="GO" id="GO:0000287">
    <property type="term" value="F:magnesium ion binding"/>
    <property type="evidence" value="ECO:0007669"/>
    <property type="project" value="InterPro"/>
</dbReference>
<comment type="similarity">
    <text evidence="1">Belongs to the dUTPase family.</text>
</comment>
<evidence type="ECO:0000259" key="6">
    <source>
        <dbReference type="Pfam" id="PF00692"/>
    </source>
</evidence>
<keyword evidence="4" id="KW-0546">Nucleotide metabolism</keyword>
<name>A0A9D1SH43_9FIRM</name>
<accession>A0A9D1SH43</accession>
<reference evidence="7" key="2">
    <citation type="journal article" date="2021" name="PeerJ">
        <title>Extensive microbial diversity within the chicken gut microbiome revealed by metagenomics and culture.</title>
        <authorList>
            <person name="Gilroy R."/>
            <person name="Ravi A."/>
            <person name="Getino M."/>
            <person name="Pursley I."/>
            <person name="Horton D.L."/>
            <person name="Alikhan N.F."/>
            <person name="Baker D."/>
            <person name="Gharbi K."/>
            <person name="Hall N."/>
            <person name="Watson M."/>
            <person name="Adriaenssens E.M."/>
            <person name="Foster-Nyarko E."/>
            <person name="Jarju S."/>
            <person name="Secka A."/>
            <person name="Antonio M."/>
            <person name="Oren A."/>
            <person name="Chaudhuri R.R."/>
            <person name="La Ragione R."/>
            <person name="Hildebrand F."/>
            <person name="Pallen M.J."/>
        </authorList>
    </citation>
    <scope>NUCLEOTIDE SEQUENCE</scope>
    <source>
        <strain evidence="7">18911</strain>
    </source>
</reference>
<dbReference type="Gene3D" id="2.70.40.10">
    <property type="match status" value="1"/>
</dbReference>
<dbReference type="CDD" id="cd07557">
    <property type="entry name" value="trimeric_dUTPase"/>
    <property type="match status" value="1"/>
</dbReference>
<dbReference type="SUPFAM" id="SSF51283">
    <property type="entry name" value="dUTPase-like"/>
    <property type="match status" value="1"/>
</dbReference>
<evidence type="ECO:0000256" key="1">
    <source>
        <dbReference type="ARBA" id="ARBA00006581"/>
    </source>
</evidence>
<keyword evidence="3" id="KW-0378">Hydrolase</keyword>
<gene>
    <name evidence="7" type="ORF">IAB05_00145</name>
</gene>
<dbReference type="EMBL" id="DVNF01000005">
    <property type="protein sequence ID" value="HIU59780.1"/>
    <property type="molecule type" value="Genomic_DNA"/>
</dbReference>
<comment type="catalytic activity">
    <reaction evidence="5">
        <text>dUTP + H2O = dUMP + diphosphate + H(+)</text>
        <dbReference type="Rhea" id="RHEA:10248"/>
        <dbReference type="ChEBI" id="CHEBI:15377"/>
        <dbReference type="ChEBI" id="CHEBI:15378"/>
        <dbReference type="ChEBI" id="CHEBI:33019"/>
        <dbReference type="ChEBI" id="CHEBI:61555"/>
        <dbReference type="ChEBI" id="CHEBI:246422"/>
        <dbReference type="EC" id="3.6.1.23"/>
    </reaction>
</comment>
<dbReference type="InterPro" id="IPR029054">
    <property type="entry name" value="dUTPase-like"/>
</dbReference>
<dbReference type="PANTHER" id="PTHR11241:SF0">
    <property type="entry name" value="DEOXYURIDINE 5'-TRIPHOSPHATE NUCLEOTIDOHYDROLASE"/>
    <property type="match status" value="1"/>
</dbReference>
<dbReference type="Pfam" id="PF00692">
    <property type="entry name" value="dUTPase"/>
    <property type="match status" value="1"/>
</dbReference>
<dbReference type="GO" id="GO:0004170">
    <property type="term" value="F:dUTP diphosphatase activity"/>
    <property type="evidence" value="ECO:0007669"/>
    <property type="project" value="UniProtKB-EC"/>
</dbReference>
<dbReference type="GO" id="GO:0046081">
    <property type="term" value="P:dUTP catabolic process"/>
    <property type="evidence" value="ECO:0007669"/>
    <property type="project" value="InterPro"/>
</dbReference>
<dbReference type="EC" id="3.6.1.23" evidence="2"/>
<organism evidence="7 8">
    <name type="scientific">Candidatus Stercoripulliclostridium merdigallinarum</name>
    <dbReference type="NCBI Taxonomy" id="2840951"/>
    <lineage>
        <taxon>Bacteria</taxon>
        <taxon>Bacillati</taxon>
        <taxon>Bacillota</taxon>
        <taxon>Clostridia</taxon>
        <taxon>Eubacteriales</taxon>
        <taxon>Candidatus Stercoripulliclostridium</taxon>
    </lineage>
</organism>
<dbReference type="AlphaFoldDB" id="A0A9D1SH43"/>
<dbReference type="Proteomes" id="UP000824094">
    <property type="component" value="Unassembled WGS sequence"/>
</dbReference>
<evidence type="ECO:0000256" key="4">
    <source>
        <dbReference type="ARBA" id="ARBA00023080"/>
    </source>
</evidence>